<dbReference type="InterPro" id="IPR036388">
    <property type="entry name" value="WH-like_DNA-bd_sf"/>
</dbReference>
<dbReference type="InterPro" id="IPR036390">
    <property type="entry name" value="WH_DNA-bd_sf"/>
</dbReference>
<evidence type="ECO:0000313" key="3">
    <source>
        <dbReference type="Proteomes" id="UP001612915"/>
    </source>
</evidence>
<dbReference type="InterPro" id="IPR000835">
    <property type="entry name" value="HTH_MarR-typ"/>
</dbReference>
<feature type="domain" description="HTH marR-type" evidence="1">
    <location>
        <begin position="6"/>
        <end position="146"/>
    </location>
</feature>
<name>A0ABW8AUA3_9ACTN</name>
<reference evidence="2 3" key="1">
    <citation type="submission" date="2024-10" db="EMBL/GenBank/DDBJ databases">
        <title>The Natural Products Discovery Center: Release of the First 8490 Sequenced Strains for Exploring Actinobacteria Biosynthetic Diversity.</title>
        <authorList>
            <person name="Kalkreuter E."/>
            <person name="Kautsar S.A."/>
            <person name="Yang D."/>
            <person name="Bader C.D."/>
            <person name="Teijaro C.N."/>
            <person name="Fluegel L."/>
            <person name="Davis C.M."/>
            <person name="Simpson J.R."/>
            <person name="Lauterbach L."/>
            <person name="Steele A.D."/>
            <person name="Gui C."/>
            <person name="Meng S."/>
            <person name="Li G."/>
            <person name="Viehrig K."/>
            <person name="Ye F."/>
            <person name="Su P."/>
            <person name="Kiefer A.F."/>
            <person name="Nichols A."/>
            <person name="Cepeda A.J."/>
            <person name="Yan W."/>
            <person name="Fan B."/>
            <person name="Jiang Y."/>
            <person name="Adhikari A."/>
            <person name="Zheng C.-J."/>
            <person name="Schuster L."/>
            <person name="Cowan T.M."/>
            <person name="Smanski M.J."/>
            <person name="Chevrette M.G."/>
            <person name="De Carvalho L.P.S."/>
            <person name="Shen B."/>
        </authorList>
    </citation>
    <scope>NUCLEOTIDE SEQUENCE [LARGE SCALE GENOMIC DNA]</scope>
    <source>
        <strain evidence="2 3">NPDC049639</strain>
    </source>
</reference>
<dbReference type="SMART" id="SM00347">
    <property type="entry name" value="HTH_MARR"/>
    <property type="match status" value="1"/>
</dbReference>
<dbReference type="RefSeq" id="WP_398284254.1">
    <property type="nucleotide sequence ID" value="NZ_JBITLV010000008.1"/>
</dbReference>
<dbReference type="Pfam" id="PF12802">
    <property type="entry name" value="MarR_2"/>
    <property type="match status" value="1"/>
</dbReference>
<sequence>MQTGREGPLGEILEALRRYGTDSTRLAHAFSARNGLQAADLQALVAVMGAERSGEPLTPGALRQHLGLSSAGTSYVIDRLERAGHVRRVREHPTDSRVVHLRYTEEGMATGVAFFGPLGDRTQDVLSGFSPQEVEVVARFLTAIADTVHEHVQELTGDG</sequence>
<dbReference type="Gene3D" id="1.10.10.10">
    <property type="entry name" value="Winged helix-like DNA-binding domain superfamily/Winged helix DNA-binding domain"/>
    <property type="match status" value="1"/>
</dbReference>
<keyword evidence="3" id="KW-1185">Reference proteome</keyword>
<dbReference type="PROSITE" id="PS50995">
    <property type="entry name" value="HTH_MARR_2"/>
    <property type="match status" value="1"/>
</dbReference>
<dbReference type="PANTHER" id="PTHR33164">
    <property type="entry name" value="TRANSCRIPTIONAL REGULATOR, MARR FAMILY"/>
    <property type="match status" value="1"/>
</dbReference>
<dbReference type="SUPFAM" id="SSF46785">
    <property type="entry name" value="Winged helix' DNA-binding domain"/>
    <property type="match status" value="1"/>
</dbReference>
<evidence type="ECO:0000313" key="2">
    <source>
        <dbReference type="EMBL" id="MFI7589653.1"/>
    </source>
</evidence>
<proteinExistence type="predicted"/>
<gene>
    <name evidence="2" type="ORF">ACIB24_21505</name>
</gene>
<evidence type="ECO:0000259" key="1">
    <source>
        <dbReference type="PROSITE" id="PS50995"/>
    </source>
</evidence>
<protein>
    <submittedName>
        <fullName evidence="2">MarR family winged helix-turn-helix transcriptional regulator</fullName>
    </submittedName>
</protein>
<dbReference type="Proteomes" id="UP001612915">
    <property type="component" value="Unassembled WGS sequence"/>
</dbReference>
<dbReference type="EMBL" id="JBITLV010000008">
    <property type="protein sequence ID" value="MFI7589653.1"/>
    <property type="molecule type" value="Genomic_DNA"/>
</dbReference>
<organism evidence="2 3">
    <name type="scientific">Spongisporangium articulatum</name>
    <dbReference type="NCBI Taxonomy" id="3362603"/>
    <lineage>
        <taxon>Bacteria</taxon>
        <taxon>Bacillati</taxon>
        <taxon>Actinomycetota</taxon>
        <taxon>Actinomycetes</taxon>
        <taxon>Kineosporiales</taxon>
        <taxon>Kineosporiaceae</taxon>
        <taxon>Spongisporangium</taxon>
    </lineage>
</organism>
<comment type="caution">
    <text evidence="2">The sequence shown here is derived from an EMBL/GenBank/DDBJ whole genome shotgun (WGS) entry which is preliminary data.</text>
</comment>
<dbReference type="PANTHER" id="PTHR33164:SF106">
    <property type="entry name" value="TRANSCRIPTIONAL REGULATORY PROTEIN"/>
    <property type="match status" value="1"/>
</dbReference>
<accession>A0ABW8AUA3</accession>
<dbReference type="InterPro" id="IPR039422">
    <property type="entry name" value="MarR/SlyA-like"/>
</dbReference>